<proteinExistence type="predicted"/>
<evidence type="ECO:0000313" key="2">
    <source>
        <dbReference type="EMBL" id="GCE30515.1"/>
    </source>
</evidence>
<sequence>MHQNTNKSSNDDKHSADDYVFQVGDTVTYTLIVTNAETAGPVVAPNQVTVSDIIPLGEKNLQASGSGWTFTISSTTSPAVITATFVGPYPVRAGESLPPITITAILTSDAVPAITDTATVATPGNRGVNSTATDTVFVEAQQNQQHEEIDHNKTVKSSNDVSNNNNNNNDDRNHTEYNNEGNTPTTHRTHSHRNGTPGLPLTGSDPASH</sequence>
<gene>
    <name evidence="2" type="ORF">KDA_59990</name>
</gene>
<dbReference type="NCBIfam" id="TIGR01451">
    <property type="entry name" value="B_ant_repeat"/>
    <property type="match status" value="1"/>
</dbReference>
<evidence type="ECO:0000313" key="3">
    <source>
        <dbReference type="Proteomes" id="UP000287171"/>
    </source>
</evidence>
<name>A0A402BGK9_9CHLR</name>
<organism evidence="2 3">
    <name type="scientific">Dictyobacter alpinus</name>
    <dbReference type="NCBI Taxonomy" id="2014873"/>
    <lineage>
        <taxon>Bacteria</taxon>
        <taxon>Bacillati</taxon>
        <taxon>Chloroflexota</taxon>
        <taxon>Ktedonobacteria</taxon>
        <taxon>Ktedonobacterales</taxon>
        <taxon>Dictyobacteraceae</taxon>
        <taxon>Dictyobacter</taxon>
    </lineage>
</organism>
<feature type="compositionally biased region" description="Low complexity" evidence="1">
    <location>
        <begin position="157"/>
        <end position="168"/>
    </location>
</feature>
<dbReference type="EMBL" id="BIFT01000002">
    <property type="protein sequence ID" value="GCE30515.1"/>
    <property type="molecule type" value="Genomic_DNA"/>
</dbReference>
<dbReference type="AlphaFoldDB" id="A0A402BGK9"/>
<evidence type="ECO:0008006" key="4">
    <source>
        <dbReference type="Google" id="ProtNLM"/>
    </source>
</evidence>
<comment type="caution">
    <text evidence="2">The sequence shown here is derived from an EMBL/GenBank/DDBJ whole genome shotgun (WGS) entry which is preliminary data.</text>
</comment>
<accession>A0A402BGK9</accession>
<evidence type="ECO:0000256" key="1">
    <source>
        <dbReference type="SAM" id="MobiDB-lite"/>
    </source>
</evidence>
<protein>
    <recommendedName>
        <fullName evidence="4">DUF11 domain-containing protein</fullName>
    </recommendedName>
</protein>
<dbReference type="Proteomes" id="UP000287171">
    <property type="component" value="Unassembled WGS sequence"/>
</dbReference>
<dbReference type="InterPro" id="IPR047589">
    <property type="entry name" value="DUF11_rpt"/>
</dbReference>
<feature type="region of interest" description="Disordered" evidence="1">
    <location>
        <begin position="143"/>
        <end position="209"/>
    </location>
</feature>
<reference evidence="3" key="1">
    <citation type="submission" date="2018-12" db="EMBL/GenBank/DDBJ databases">
        <title>Tengunoibacter tsumagoiensis gen. nov., sp. nov., Dictyobacter kobayashii sp. nov., D. alpinus sp. nov., and D. joshuensis sp. nov. and description of Dictyobacteraceae fam. nov. within the order Ktedonobacterales isolated from Tengu-no-mugimeshi.</title>
        <authorList>
            <person name="Wang C.M."/>
            <person name="Zheng Y."/>
            <person name="Sakai Y."/>
            <person name="Toyoda A."/>
            <person name="Minakuchi Y."/>
            <person name="Abe K."/>
            <person name="Yokota A."/>
            <person name="Yabe S."/>
        </authorList>
    </citation>
    <scope>NUCLEOTIDE SEQUENCE [LARGE SCALE GENOMIC DNA]</scope>
    <source>
        <strain evidence="3">Uno16</strain>
    </source>
</reference>
<keyword evidence="3" id="KW-1185">Reference proteome</keyword>